<evidence type="ECO:0000313" key="8">
    <source>
        <dbReference type="EMBL" id="WOJ89115.1"/>
    </source>
</evidence>
<comment type="similarity">
    <text evidence="1 5">Belongs to the iron/manganese superoxide dismutase family.</text>
</comment>
<dbReference type="EC" id="1.15.1.1" evidence="2 5"/>
<accession>A0ABZ0HRY1</accession>
<keyword evidence="4 5" id="KW-0560">Oxidoreductase</keyword>
<keyword evidence="3 5" id="KW-0479">Metal-binding</keyword>
<dbReference type="SUPFAM" id="SSF46609">
    <property type="entry name" value="Fe,Mn superoxide dismutase (SOD), N-terminal domain"/>
    <property type="match status" value="1"/>
</dbReference>
<dbReference type="SUPFAM" id="SSF54719">
    <property type="entry name" value="Fe,Mn superoxide dismutase (SOD), C-terminal domain"/>
    <property type="match status" value="1"/>
</dbReference>
<comment type="catalytic activity">
    <reaction evidence="5">
        <text>2 superoxide + 2 H(+) = H2O2 + O2</text>
        <dbReference type="Rhea" id="RHEA:20696"/>
        <dbReference type="ChEBI" id="CHEBI:15378"/>
        <dbReference type="ChEBI" id="CHEBI:15379"/>
        <dbReference type="ChEBI" id="CHEBI:16240"/>
        <dbReference type="ChEBI" id="CHEBI:18421"/>
        <dbReference type="EC" id="1.15.1.1"/>
    </reaction>
</comment>
<dbReference type="PRINTS" id="PR01703">
    <property type="entry name" value="MNSODISMTASE"/>
</dbReference>
<evidence type="ECO:0000256" key="2">
    <source>
        <dbReference type="ARBA" id="ARBA00012682"/>
    </source>
</evidence>
<dbReference type="Gene3D" id="3.55.40.20">
    <property type="entry name" value="Iron/manganese superoxide dismutase, C-terminal domain"/>
    <property type="match status" value="1"/>
</dbReference>
<feature type="domain" description="Manganese/iron superoxide dismutase C-terminal" evidence="7">
    <location>
        <begin position="130"/>
        <end position="232"/>
    </location>
</feature>
<evidence type="ECO:0000256" key="5">
    <source>
        <dbReference type="RuleBase" id="RU000414"/>
    </source>
</evidence>
<dbReference type="Proteomes" id="UP001626536">
    <property type="component" value="Chromosome"/>
</dbReference>
<sequence>MQPFNTIDRRSILIGSSTLLGVAGLSVPSYGREETRLAASYPPLPYADTALAPVISSETVAYHYGKHHKGYYDAVLKAVAGGEFADASLEEIIRKTAQDPSRAALFNPAGQLWNHNFYWASIRPKGGGKPSGAIAAQIDEAFGGYDGFRKEFLGAATKLFGSGWVWLVQGPQNKLAVVPTANADTPIAHGIKPLLTLDVWEHSYYIDWRNRRADYANAWLDRLVNWDFANQNASS</sequence>
<gene>
    <name evidence="8" type="ORF">RZS28_15085</name>
</gene>
<dbReference type="GO" id="GO:0004784">
    <property type="term" value="F:superoxide dismutase activity"/>
    <property type="evidence" value="ECO:0007669"/>
    <property type="project" value="UniProtKB-EC"/>
</dbReference>
<dbReference type="RefSeq" id="WP_407338559.1">
    <property type="nucleotide sequence ID" value="NZ_CP136862.1"/>
</dbReference>
<reference evidence="8 9" key="1">
    <citation type="submission" date="2023-10" db="EMBL/GenBank/DDBJ databases">
        <title>Novel methanotroph of the genus Methylocapsa from a subarctic wetland.</title>
        <authorList>
            <person name="Belova S.E."/>
            <person name="Oshkin I.Y."/>
            <person name="Miroshnikov K."/>
            <person name="Dedysh S.N."/>
        </authorList>
    </citation>
    <scope>NUCLEOTIDE SEQUENCE [LARGE SCALE GENOMIC DNA]</scope>
    <source>
        <strain evidence="8 9">RX1</strain>
    </source>
</reference>
<keyword evidence="9" id="KW-1185">Reference proteome</keyword>
<organism evidence="8 9">
    <name type="scientific">Methylocapsa polymorpha</name>
    <dbReference type="NCBI Taxonomy" id="3080828"/>
    <lineage>
        <taxon>Bacteria</taxon>
        <taxon>Pseudomonadati</taxon>
        <taxon>Pseudomonadota</taxon>
        <taxon>Alphaproteobacteria</taxon>
        <taxon>Hyphomicrobiales</taxon>
        <taxon>Beijerinckiaceae</taxon>
        <taxon>Methylocapsa</taxon>
    </lineage>
</organism>
<dbReference type="PANTHER" id="PTHR42769">
    <property type="entry name" value="SUPEROXIDE DISMUTASE"/>
    <property type="match status" value="1"/>
</dbReference>
<evidence type="ECO:0000256" key="1">
    <source>
        <dbReference type="ARBA" id="ARBA00008714"/>
    </source>
</evidence>
<evidence type="ECO:0000259" key="6">
    <source>
        <dbReference type="Pfam" id="PF00081"/>
    </source>
</evidence>
<evidence type="ECO:0000259" key="7">
    <source>
        <dbReference type="Pfam" id="PF02777"/>
    </source>
</evidence>
<protein>
    <recommendedName>
        <fullName evidence="2 5">Superoxide dismutase</fullName>
        <ecNumber evidence="2 5">1.15.1.1</ecNumber>
    </recommendedName>
</protein>
<dbReference type="InterPro" id="IPR036314">
    <property type="entry name" value="SOD_C_sf"/>
</dbReference>
<dbReference type="PROSITE" id="PS00088">
    <property type="entry name" value="SOD_MN"/>
    <property type="match status" value="1"/>
</dbReference>
<dbReference type="EMBL" id="CP136862">
    <property type="protein sequence ID" value="WOJ89115.1"/>
    <property type="molecule type" value="Genomic_DNA"/>
</dbReference>
<dbReference type="InterPro" id="IPR019833">
    <property type="entry name" value="Mn/Fe_SOD_BS"/>
</dbReference>
<dbReference type="PIRSF" id="PIRSF000349">
    <property type="entry name" value="SODismutase"/>
    <property type="match status" value="1"/>
</dbReference>
<proteinExistence type="inferred from homology"/>
<dbReference type="InterPro" id="IPR036324">
    <property type="entry name" value="Mn/Fe_SOD_N_sf"/>
</dbReference>
<dbReference type="InterPro" id="IPR001189">
    <property type="entry name" value="Mn/Fe_SOD"/>
</dbReference>
<evidence type="ECO:0000256" key="4">
    <source>
        <dbReference type="ARBA" id="ARBA00023002"/>
    </source>
</evidence>
<evidence type="ECO:0000313" key="9">
    <source>
        <dbReference type="Proteomes" id="UP001626536"/>
    </source>
</evidence>
<comment type="function">
    <text evidence="5">Destroys radicals which are normally produced within the cells and which are toxic to biological systems.</text>
</comment>
<dbReference type="Pfam" id="PF02777">
    <property type="entry name" value="Sod_Fe_C"/>
    <property type="match status" value="1"/>
</dbReference>
<name>A0ABZ0HRY1_9HYPH</name>
<dbReference type="Pfam" id="PF00081">
    <property type="entry name" value="Sod_Fe_N"/>
    <property type="match status" value="1"/>
</dbReference>
<dbReference type="InterPro" id="IPR019832">
    <property type="entry name" value="Mn/Fe_SOD_C"/>
</dbReference>
<dbReference type="PANTHER" id="PTHR42769:SF3">
    <property type="entry name" value="SUPEROXIDE DISMUTASE [FE] 2, CHLOROPLASTIC"/>
    <property type="match status" value="1"/>
</dbReference>
<feature type="domain" description="Manganese/iron superoxide dismutase N-terminal" evidence="6">
    <location>
        <begin position="41"/>
        <end position="122"/>
    </location>
</feature>
<evidence type="ECO:0000256" key="3">
    <source>
        <dbReference type="ARBA" id="ARBA00022723"/>
    </source>
</evidence>
<dbReference type="InterPro" id="IPR019831">
    <property type="entry name" value="Mn/Fe_SOD_N"/>
</dbReference>
<dbReference type="Gene3D" id="1.10.287.990">
    <property type="entry name" value="Fe,Mn superoxide dismutase (SOD) domain"/>
    <property type="match status" value="1"/>
</dbReference>